<dbReference type="EMBL" id="CP036432">
    <property type="protein sequence ID" value="QDV88817.1"/>
    <property type="molecule type" value="Genomic_DNA"/>
</dbReference>
<gene>
    <name evidence="1" type="ORF">TBK1r_78520</name>
</gene>
<sequence length="290" mass="33160">MLRKIVGTVGAWIIYALIWSFGRRYSPDEIAWLIGPLGGKSIGDRPYEETAAAEGLTLIRDASEGGLIPDFEALRSATFAPERVHSRIRDFYENTHRYALDTWATTYFPARIALWLLVATISRRVDQLNFPLNGLDTAYGMTSEIILLRKPDGEIRYTGWFRKLARGDQVIYTGFYMTQKVPQVEGACVKVVFPMPNGNATVILRPEHDTSDGMRLVSAGRRFGDAGFYRMQRSGAERLRVWRVQTLHERFELFVDQEQTVRCEHAIRFLGLPVLTLHYKISEKRSAPRQ</sequence>
<reference evidence="1 2" key="1">
    <citation type="submission" date="2019-02" db="EMBL/GenBank/DDBJ databases">
        <title>Deep-cultivation of Planctomycetes and their phenomic and genomic characterization uncovers novel biology.</title>
        <authorList>
            <person name="Wiegand S."/>
            <person name="Jogler M."/>
            <person name="Boedeker C."/>
            <person name="Pinto D."/>
            <person name="Vollmers J."/>
            <person name="Rivas-Marin E."/>
            <person name="Kohn T."/>
            <person name="Peeters S.H."/>
            <person name="Heuer A."/>
            <person name="Rast P."/>
            <person name="Oberbeckmann S."/>
            <person name="Bunk B."/>
            <person name="Jeske O."/>
            <person name="Meyerdierks A."/>
            <person name="Storesund J.E."/>
            <person name="Kallscheuer N."/>
            <person name="Luecker S."/>
            <person name="Lage O.M."/>
            <person name="Pohl T."/>
            <person name="Merkel B.J."/>
            <person name="Hornburger P."/>
            <person name="Mueller R.-W."/>
            <person name="Bruemmer F."/>
            <person name="Labrenz M."/>
            <person name="Spormann A.M."/>
            <person name="Op den Camp H."/>
            <person name="Overmann J."/>
            <person name="Amann R."/>
            <person name="Jetten M.S.M."/>
            <person name="Mascher T."/>
            <person name="Medema M.H."/>
            <person name="Devos D.P."/>
            <person name="Kaster A.-K."/>
            <person name="Ovreas L."/>
            <person name="Rohde M."/>
            <person name="Galperin M.Y."/>
            <person name="Jogler C."/>
        </authorList>
    </citation>
    <scope>NUCLEOTIDE SEQUENCE [LARGE SCALE GENOMIC DNA]</scope>
    <source>
        <strain evidence="1 2">TBK1r</strain>
    </source>
</reference>
<evidence type="ECO:0000313" key="2">
    <source>
        <dbReference type="Proteomes" id="UP000318081"/>
    </source>
</evidence>
<evidence type="ECO:0000313" key="1">
    <source>
        <dbReference type="EMBL" id="QDV88817.1"/>
    </source>
</evidence>
<protein>
    <submittedName>
        <fullName evidence="1">Uncharacterized protein</fullName>
    </submittedName>
</protein>
<organism evidence="1 2">
    <name type="scientific">Stieleria magnilauensis</name>
    <dbReference type="NCBI Taxonomy" id="2527963"/>
    <lineage>
        <taxon>Bacteria</taxon>
        <taxon>Pseudomonadati</taxon>
        <taxon>Planctomycetota</taxon>
        <taxon>Planctomycetia</taxon>
        <taxon>Pirellulales</taxon>
        <taxon>Pirellulaceae</taxon>
        <taxon>Stieleria</taxon>
    </lineage>
</organism>
<proteinExistence type="predicted"/>
<accession>A0ABX5Y4V0</accession>
<name>A0ABX5Y4V0_9BACT</name>
<dbReference type="Proteomes" id="UP000318081">
    <property type="component" value="Chromosome"/>
</dbReference>
<dbReference type="RefSeq" id="WP_145221527.1">
    <property type="nucleotide sequence ID" value="NZ_CP036432.1"/>
</dbReference>
<keyword evidence="2" id="KW-1185">Reference proteome</keyword>